<dbReference type="RefSeq" id="WP_092868033.1">
    <property type="nucleotide sequence ID" value="NZ_FPCH01000002.1"/>
</dbReference>
<dbReference type="InterPro" id="IPR036388">
    <property type="entry name" value="WH-like_DNA-bd_sf"/>
</dbReference>
<dbReference type="OrthoDB" id="284307at2"/>
<dbReference type="GO" id="GO:0008483">
    <property type="term" value="F:transaminase activity"/>
    <property type="evidence" value="ECO:0007669"/>
    <property type="project" value="UniProtKB-KW"/>
</dbReference>
<dbReference type="Gene3D" id="1.10.10.10">
    <property type="entry name" value="Winged helix-like DNA-binding domain superfamily/Winged helix DNA-binding domain"/>
    <property type="match status" value="1"/>
</dbReference>
<evidence type="ECO:0000256" key="1">
    <source>
        <dbReference type="ARBA" id="ARBA00005384"/>
    </source>
</evidence>
<keyword evidence="8" id="KW-1185">Reference proteome</keyword>
<feature type="domain" description="HTH gntR-type" evidence="6">
    <location>
        <begin position="13"/>
        <end position="81"/>
    </location>
</feature>
<dbReference type="PROSITE" id="PS50949">
    <property type="entry name" value="HTH_GNTR"/>
    <property type="match status" value="1"/>
</dbReference>
<reference evidence="8" key="1">
    <citation type="submission" date="2016-10" db="EMBL/GenBank/DDBJ databases">
        <authorList>
            <person name="Varghese N."/>
            <person name="Submissions S."/>
        </authorList>
    </citation>
    <scope>NUCLEOTIDE SEQUENCE [LARGE SCALE GENOMIC DNA]</scope>
    <source>
        <strain evidence="8">DSM 1565</strain>
    </source>
</reference>
<dbReference type="AlphaFoldDB" id="A0A1I7NL85"/>
<keyword evidence="7" id="KW-0032">Aminotransferase</keyword>
<name>A0A1I7NL85_9HYPH</name>
<evidence type="ECO:0000259" key="6">
    <source>
        <dbReference type="PROSITE" id="PS50949"/>
    </source>
</evidence>
<proteinExistence type="inferred from homology"/>
<dbReference type="PANTHER" id="PTHR46577:SF1">
    <property type="entry name" value="HTH-TYPE TRANSCRIPTIONAL REGULATORY PROTEIN GABR"/>
    <property type="match status" value="1"/>
</dbReference>
<evidence type="ECO:0000256" key="4">
    <source>
        <dbReference type="ARBA" id="ARBA00023125"/>
    </source>
</evidence>
<dbReference type="EMBL" id="FPCH01000002">
    <property type="protein sequence ID" value="SFV35424.1"/>
    <property type="molecule type" value="Genomic_DNA"/>
</dbReference>
<evidence type="ECO:0000256" key="2">
    <source>
        <dbReference type="ARBA" id="ARBA00022898"/>
    </source>
</evidence>
<dbReference type="Pfam" id="PF00392">
    <property type="entry name" value="GntR"/>
    <property type="match status" value="1"/>
</dbReference>
<sequence length="462" mass="49501">MSSWEPWLAAGGQLKYRGIVEAIEIDLKSGRIQPGDRLPPQRMIAEILGVDLTTVTRAFNEARRRGLVEANAGRGTFIRRRIDDGRMLGAASTPAVDLSMNIPPQPAAANLKRLIPETIANLLSEEGGMLNLHYQESTGSESDRAAAAVWLRQRIPDVKPASIVLTNGAQNALFAICECLASPGDSIAAGFVTYPGLKAIAQQRGFRLRPLEMDEQGIDPQSFEACCATAPPKLLYVIPAIDNPTTATLSEERRHEIVAIARRYNVTIIEDDPYSSLQSDPLTPIAALAPDITWHIATLSKCASPALRIAYVVAPSAAEATRLAAVIRAVNLMVPPLNAALASRWIATGILDDVALAIREENIARQKLAKTALGGAQVASDKCASHIWMRMPPQWRATNFVEHAGRLGISVVPGAAFAIGPKEPEALRLSLGVAPDRDALLHALKQLAVLLSQPPGAAKAIV</sequence>
<dbReference type="InterPro" id="IPR036390">
    <property type="entry name" value="WH_DNA-bd_sf"/>
</dbReference>
<dbReference type="GO" id="GO:0003700">
    <property type="term" value="F:DNA-binding transcription factor activity"/>
    <property type="evidence" value="ECO:0007669"/>
    <property type="project" value="InterPro"/>
</dbReference>
<dbReference type="SUPFAM" id="SSF46785">
    <property type="entry name" value="Winged helix' DNA-binding domain"/>
    <property type="match status" value="1"/>
</dbReference>
<evidence type="ECO:0000256" key="3">
    <source>
        <dbReference type="ARBA" id="ARBA00023015"/>
    </source>
</evidence>
<dbReference type="GO" id="GO:0030170">
    <property type="term" value="F:pyridoxal phosphate binding"/>
    <property type="evidence" value="ECO:0007669"/>
    <property type="project" value="InterPro"/>
</dbReference>
<accession>A0A1I7NL85</accession>
<dbReference type="InterPro" id="IPR015421">
    <property type="entry name" value="PyrdxlP-dep_Trfase_major"/>
</dbReference>
<dbReference type="CDD" id="cd07377">
    <property type="entry name" value="WHTH_GntR"/>
    <property type="match status" value="1"/>
</dbReference>
<dbReference type="InterPro" id="IPR004839">
    <property type="entry name" value="Aminotransferase_I/II_large"/>
</dbReference>
<keyword evidence="3" id="KW-0805">Transcription regulation</keyword>
<dbReference type="Gene3D" id="3.90.1150.10">
    <property type="entry name" value="Aspartate Aminotransferase, domain 1"/>
    <property type="match status" value="1"/>
</dbReference>
<dbReference type="SMART" id="SM00345">
    <property type="entry name" value="HTH_GNTR"/>
    <property type="match status" value="1"/>
</dbReference>
<keyword evidence="7" id="KW-0808">Transferase</keyword>
<dbReference type="InterPro" id="IPR000524">
    <property type="entry name" value="Tscrpt_reg_HTH_GntR"/>
</dbReference>
<dbReference type="InterPro" id="IPR051446">
    <property type="entry name" value="HTH_trans_reg/aminotransferase"/>
</dbReference>
<keyword evidence="2" id="KW-0663">Pyridoxal phosphate</keyword>
<dbReference type="CDD" id="cd00609">
    <property type="entry name" value="AAT_like"/>
    <property type="match status" value="1"/>
</dbReference>
<dbReference type="InterPro" id="IPR015422">
    <property type="entry name" value="PyrdxlP-dep_Trfase_small"/>
</dbReference>
<dbReference type="Pfam" id="PF00155">
    <property type="entry name" value="Aminotran_1_2"/>
    <property type="match status" value="1"/>
</dbReference>
<dbReference type="SUPFAM" id="SSF53383">
    <property type="entry name" value="PLP-dependent transferases"/>
    <property type="match status" value="1"/>
</dbReference>
<dbReference type="Proteomes" id="UP000199423">
    <property type="component" value="Unassembled WGS sequence"/>
</dbReference>
<keyword evidence="5" id="KW-0804">Transcription</keyword>
<dbReference type="GO" id="GO:0003677">
    <property type="term" value="F:DNA binding"/>
    <property type="evidence" value="ECO:0007669"/>
    <property type="project" value="UniProtKB-KW"/>
</dbReference>
<protein>
    <submittedName>
        <fullName evidence="7">DNA-binding transcriptional regulator, MocR family, contains an aminotransferase domain</fullName>
    </submittedName>
</protein>
<organism evidence="7 8">
    <name type="scientific">Hyphomicrobium facile</name>
    <dbReference type="NCBI Taxonomy" id="51670"/>
    <lineage>
        <taxon>Bacteria</taxon>
        <taxon>Pseudomonadati</taxon>
        <taxon>Pseudomonadota</taxon>
        <taxon>Alphaproteobacteria</taxon>
        <taxon>Hyphomicrobiales</taxon>
        <taxon>Hyphomicrobiaceae</taxon>
        <taxon>Hyphomicrobium</taxon>
    </lineage>
</organism>
<evidence type="ECO:0000313" key="7">
    <source>
        <dbReference type="EMBL" id="SFV35424.1"/>
    </source>
</evidence>
<evidence type="ECO:0000313" key="8">
    <source>
        <dbReference type="Proteomes" id="UP000199423"/>
    </source>
</evidence>
<dbReference type="Gene3D" id="3.40.640.10">
    <property type="entry name" value="Type I PLP-dependent aspartate aminotransferase-like (Major domain)"/>
    <property type="match status" value="1"/>
</dbReference>
<gene>
    <name evidence="7" type="ORF">SAMN04488557_2577</name>
</gene>
<comment type="similarity">
    <text evidence="1">In the C-terminal section; belongs to the class-I pyridoxal-phosphate-dependent aminotransferase family.</text>
</comment>
<dbReference type="PANTHER" id="PTHR46577">
    <property type="entry name" value="HTH-TYPE TRANSCRIPTIONAL REGULATORY PROTEIN GABR"/>
    <property type="match status" value="1"/>
</dbReference>
<dbReference type="STRING" id="51670.SAMN04488557_2577"/>
<evidence type="ECO:0000256" key="5">
    <source>
        <dbReference type="ARBA" id="ARBA00023163"/>
    </source>
</evidence>
<dbReference type="InterPro" id="IPR015424">
    <property type="entry name" value="PyrdxlP-dep_Trfase"/>
</dbReference>
<keyword evidence="4 7" id="KW-0238">DNA-binding</keyword>